<feature type="chain" id="PRO_5004344003" evidence="5">
    <location>
        <begin position="28"/>
        <end position="387"/>
    </location>
</feature>
<accession>R0KHM1</accession>
<feature type="compositionally biased region" description="Polar residues" evidence="4">
    <location>
        <begin position="42"/>
        <end position="60"/>
    </location>
</feature>
<proteinExistence type="inferred from homology"/>
<feature type="signal peptide" evidence="5">
    <location>
        <begin position="1"/>
        <end position="27"/>
    </location>
</feature>
<dbReference type="EMBL" id="KB908526">
    <property type="protein sequence ID" value="EOA88719.1"/>
    <property type="molecule type" value="Genomic_DNA"/>
</dbReference>
<dbReference type="GeneID" id="19401449"/>
<name>R0KHM1_EXST2</name>
<dbReference type="AlphaFoldDB" id="R0KHM1"/>
<keyword evidence="2" id="KW-0328">Glycosyltransferase</keyword>
<keyword evidence="3 6" id="KW-0808">Transferase</keyword>
<keyword evidence="7" id="KW-1185">Reference proteome</keyword>
<dbReference type="eggNOG" id="ENOG502SHP1">
    <property type="taxonomic scope" value="Eukaryota"/>
</dbReference>
<dbReference type="PANTHER" id="PTHR31306:SF8">
    <property type="entry name" value="GLYCOSYLTRANSFERASE FAMILY 34 PROTEIN"/>
    <property type="match status" value="1"/>
</dbReference>
<feature type="region of interest" description="Disordered" evidence="4">
    <location>
        <begin position="42"/>
        <end position="64"/>
    </location>
</feature>
<dbReference type="OrthoDB" id="407658at2759"/>
<evidence type="ECO:0000256" key="2">
    <source>
        <dbReference type="ARBA" id="ARBA00022676"/>
    </source>
</evidence>
<evidence type="ECO:0000256" key="1">
    <source>
        <dbReference type="ARBA" id="ARBA00005664"/>
    </source>
</evidence>
<evidence type="ECO:0000313" key="7">
    <source>
        <dbReference type="Proteomes" id="UP000016935"/>
    </source>
</evidence>
<dbReference type="Pfam" id="PF05637">
    <property type="entry name" value="Glyco_transf_34"/>
    <property type="match status" value="1"/>
</dbReference>
<dbReference type="RefSeq" id="XP_008023407.1">
    <property type="nucleotide sequence ID" value="XM_008025216.1"/>
</dbReference>
<evidence type="ECO:0000313" key="6">
    <source>
        <dbReference type="EMBL" id="EOA88719.1"/>
    </source>
</evidence>
<dbReference type="Proteomes" id="UP000016935">
    <property type="component" value="Unassembled WGS sequence"/>
</dbReference>
<dbReference type="PANTHER" id="PTHR31306">
    <property type="entry name" value="ALPHA-1,6-MANNOSYLTRANSFERASE MNN11-RELATED"/>
    <property type="match status" value="1"/>
</dbReference>
<dbReference type="InterPro" id="IPR008630">
    <property type="entry name" value="Glyco_trans_34"/>
</dbReference>
<keyword evidence="5" id="KW-0732">Signal</keyword>
<reference evidence="6 7" key="1">
    <citation type="journal article" date="2012" name="PLoS Pathog.">
        <title>Diverse lifestyles and strategies of plant pathogenesis encoded in the genomes of eighteen Dothideomycetes fungi.</title>
        <authorList>
            <person name="Ohm R.A."/>
            <person name="Feau N."/>
            <person name="Henrissat B."/>
            <person name="Schoch C.L."/>
            <person name="Horwitz B.A."/>
            <person name="Barry K.W."/>
            <person name="Condon B.J."/>
            <person name="Copeland A.C."/>
            <person name="Dhillon B."/>
            <person name="Glaser F."/>
            <person name="Hesse C.N."/>
            <person name="Kosti I."/>
            <person name="LaButti K."/>
            <person name="Lindquist E.A."/>
            <person name="Lucas S."/>
            <person name="Salamov A.A."/>
            <person name="Bradshaw R.E."/>
            <person name="Ciuffetti L."/>
            <person name="Hamelin R.C."/>
            <person name="Kema G.H.J."/>
            <person name="Lawrence C."/>
            <person name="Scott J.A."/>
            <person name="Spatafora J.W."/>
            <person name="Turgeon B.G."/>
            <person name="de Wit P.J.G.M."/>
            <person name="Zhong S."/>
            <person name="Goodwin S.B."/>
            <person name="Grigoriev I.V."/>
        </authorList>
    </citation>
    <scope>NUCLEOTIDE SEQUENCE [LARGE SCALE GENOMIC DNA]</scope>
    <source>
        <strain evidence="7">28A</strain>
    </source>
</reference>
<organism evidence="6 7">
    <name type="scientific">Exserohilum turcicum (strain 28A)</name>
    <name type="common">Northern leaf blight fungus</name>
    <name type="synonym">Setosphaeria turcica</name>
    <dbReference type="NCBI Taxonomy" id="671987"/>
    <lineage>
        <taxon>Eukaryota</taxon>
        <taxon>Fungi</taxon>
        <taxon>Dikarya</taxon>
        <taxon>Ascomycota</taxon>
        <taxon>Pezizomycotina</taxon>
        <taxon>Dothideomycetes</taxon>
        <taxon>Pleosporomycetidae</taxon>
        <taxon>Pleosporales</taxon>
        <taxon>Pleosporineae</taxon>
        <taxon>Pleosporaceae</taxon>
        <taxon>Exserohilum</taxon>
    </lineage>
</organism>
<comment type="similarity">
    <text evidence="1">Belongs to the glycosyltransferase 34 family.</text>
</comment>
<evidence type="ECO:0000256" key="5">
    <source>
        <dbReference type="SAM" id="SignalP"/>
    </source>
</evidence>
<gene>
    <name evidence="6" type="ORF">SETTUDRAFT_176182</name>
</gene>
<dbReference type="Gene3D" id="3.90.550.10">
    <property type="entry name" value="Spore Coat Polysaccharide Biosynthesis Protein SpsA, Chain A"/>
    <property type="match status" value="1"/>
</dbReference>
<dbReference type="InterPro" id="IPR029044">
    <property type="entry name" value="Nucleotide-diphossugar_trans"/>
</dbReference>
<protein>
    <submittedName>
        <fullName evidence="6">Glycosyltransferase family 34 protein</fullName>
    </submittedName>
</protein>
<dbReference type="HOGENOM" id="CLU_042541_0_0_1"/>
<dbReference type="STRING" id="671987.R0KHM1"/>
<reference evidence="6 7" key="2">
    <citation type="journal article" date="2013" name="PLoS Genet.">
        <title>Comparative genome structure, secondary metabolite, and effector coding capacity across Cochliobolus pathogens.</title>
        <authorList>
            <person name="Condon B.J."/>
            <person name="Leng Y."/>
            <person name="Wu D."/>
            <person name="Bushley K.E."/>
            <person name="Ohm R.A."/>
            <person name="Otillar R."/>
            <person name="Martin J."/>
            <person name="Schackwitz W."/>
            <person name="Grimwood J."/>
            <person name="MohdZainudin N."/>
            <person name="Xue C."/>
            <person name="Wang R."/>
            <person name="Manning V.A."/>
            <person name="Dhillon B."/>
            <person name="Tu Z.J."/>
            <person name="Steffenson B.J."/>
            <person name="Salamov A."/>
            <person name="Sun H."/>
            <person name="Lowry S."/>
            <person name="LaButti K."/>
            <person name="Han J."/>
            <person name="Copeland A."/>
            <person name="Lindquist E."/>
            <person name="Barry K."/>
            <person name="Schmutz J."/>
            <person name="Baker S.E."/>
            <person name="Ciuffetti L.M."/>
            <person name="Grigoriev I.V."/>
            <person name="Zhong S."/>
            <person name="Turgeon B.G."/>
        </authorList>
    </citation>
    <scope>NUCLEOTIDE SEQUENCE [LARGE SCALE GENOMIC DNA]</scope>
    <source>
        <strain evidence="7">28A</strain>
    </source>
</reference>
<dbReference type="SUPFAM" id="SSF53448">
    <property type="entry name" value="Nucleotide-diphospho-sugar transferases"/>
    <property type="match status" value="1"/>
</dbReference>
<evidence type="ECO:0000256" key="4">
    <source>
        <dbReference type="SAM" id="MobiDB-lite"/>
    </source>
</evidence>
<dbReference type="GO" id="GO:0016757">
    <property type="term" value="F:glycosyltransferase activity"/>
    <property type="evidence" value="ECO:0007669"/>
    <property type="project" value="UniProtKB-KW"/>
</dbReference>
<dbReference type="GO" id="GO:0000139">
    <property type="term" value="C:Golgi membrane"/>
    <property type="evidence" value="ECO:0007669"/>
    <property type="project" value="TreeGrafter"/>
</dbReference>
<sequence length="387" mass="44312">MYSTASLIPRVLTTLFVFCLIYQLPWGESDYARAKLQLSNHANPTASSNTQKSPLGNSNDAGPDPSLDYAKTHIHYGQAQCMPAFGNDWKQRVAAQRESCAKHAPFNMAETRRTAIASITTGKPQEAYLRAIRTQMFHSAVHKTSTHILCETLVDGAWNKIAFLLNLVLNELQKPKESRLEWIMWIDRDVIVLDPCRPLSSYLPPDTAEFHDINFIASHDTVGLNAGMFLFKVNQWSVNLFSAVLAFRYYRPDEAIDYAEQTAMDKILQTDAWFPGVAQVPWYWFNAYPDEKNSIEVYMDGSRPKDLEWFRARKGDFAVHFAGDDGRSQRMVWWLDAIENMDVWKNGDAKVDVTAEINEYWHAYRNKNLTDEQKAGVISNRIKPDEQ</sequence>
<evidence type="ECO:0000256" key="3">
    <source>
        <dbReference type="ARBA" id="ARBA00022679"/>
    </source>
</evidence>
<dbReference type="GO" id="GO:0006487">
    <property type="term" value="P:protein N-linked glycosylation"/>
    <property type="evidence" value="ECO:0007669"/>
    <property type="project" value="TreeGrafter"/>
</dbReference>